<sequence>MNFEFIDLSLDDRQFKGETHNKNLEDAMKQAIVNFCKSMDTGLFLLDMPTGFGKTYSVLDFMVDNYDAPEFKDKKIFFVTTLKKNLPDKELREHFARRGKADDYDKYCLRIEANADMVVQKLDALYRARKIPPTITMKQEFKDLHGSVKLLNEYRDKKRELKGTSKDIINVLCKSAEDAIRKQQEGAFRKVIESELKQFRTPKEKLKNIANNPDYHWIGELYPAVYTREKRIFFMSMDKFFLGNTTIIEPTYSFYNNNITKNAIIFIDEFDATRDRLLNQIITRGLENHIDYLGLFHRVYASLKTRDFPAELTTASKLQQTYLDEHKNAKNPMEIIERFGGVFDETYDRFAMQYSFKTEEDGKGDRSRNFIFNDLQFHSVFEGENAFIDIDTDMKAKQNWLRFTKRRPTEKDGGGLSLLASVKGCLTYFQNGARNLSFNYKHHKDEDKRPGDDDYTFENAIESVLTEFHLSREQIRYLKPIVMGGQVKSKKDKKDSNGKMSLKYFDRSVYDRGFRYYDFIDDPNHSMRSEIQLFDFQDSPERILLHLSEKAQIIGISATATLDTVIGNYDLEYLQRMLQDKFYVMPEVDKCRLQESFRTFVANYDKVNIHVEPVCYSTDDTAELAEIFNGNEALIKKYAEKLSISFERVEYAKNNFIRVVKVMKAFVLNDSVKSFLCLNNKLPQENKGLFDIKLLEEFADAIIKLYGIKGLKGKDLLYSINSEDYDAKRAEFIQRLSKGEKLFVISSYNTVGAGQNLQYKAPGNATIVAVNDYDRGDMEKDFDCIYLEKPTNLLVNVDSKKGIEAENLIRFVYQMEFLMERGEVSRKDGIAVIKDAFICFSGGYTFSGKKGEPYKTDSVNNYALRTLIQAVGRICRTGLKNPDIYIYVDNTILTDYDLSIVEQRMLNPEFAELVKVGKIYYNGQANENLDIAVMENRAGTLALKAMQIINELKRNWTDDSIDYWKALRELCLMRPTLSRKNVEQNSQYQLVYMCAPGEITAYSYEQEGDYNKNINIKFDGSLPQKMSEDEVHLKEIMQIPGVKALFEKHGYATSFVPNEFILTPPMFNNIYKGALGEVVGKYILEQYAGVTLQEMPPEFFELFDYTLGNGVYVDFKLWKETMLISAEEEKKSVLEKLDKCGGKRTVIINIMLDHNMQITSSDSGRIIEIPYLYRLDRKEIGTEIIAKINREGYLQ</sequence>
<dbReference type="Proteomes" id="UP000006002">
    <property type="component" value="Unassembled WGS sequence"/>
</dbReference>
<evidence type="ECO:0000313" key="1">
    <source>
        <dbReference type="EMBL" id="EDM87989.1"/>
    </source>
</evidence>
<dbReference type="AlphaFoldDB" id="A5ZQY2"/>
<proteinExistence type="predicted"/>
<evidence type="ECO:0000313" key="2">
    <source>
        <dbReference type="Proteomes" id="UP000006002"/>
    </source>
</evidence>
<dbReference type="RefSeq" id="WP_005427391.1">
    <property type="nucleotide sequence ID" value="NZ_DS264339.1"/>
</dbReference>
<gene>
    <name evidence="1" type="ORF">RUMOBE_01409</name>
</gene>
<reference evidence="1 2" key="1">
    <citation type="submission" date="2007-03" db="EMBL/GenBank/DDBJ databases">
        <authorList>
            <person name="Fulton L."/>
            <person name="Clifton S."/>
            <person name="Fulton B."/>
            <person name="Xu J."/>
            <person name="Minx P."/>
            <person name="Pepin K.H."/>
            <person name="Johnson M."/>
            <person name="Thiruvilangam P."/>
            <person name="Bhonagiri V."/>
            <person name="Nash W.E."/>
            <person name="Mardis E.R."/>
            <person name="Wilson R.K."/>
        </authorList>
    </citation>
    <scope>NUCLEOTIDE SEQUENCE [LARGE SCALE GENOMIC DNA]</scope>
    <source>
        <strain evidence="1 2">ATCC 29174</strain>
    </source>
</reference>
<dbReference type="eggNOG" id="ENOG502Z7YA">
    <property type="taxonomic scope" value="Bacteria"/>
</dbReference>
<name>A5ZQY2_9FIRM</name>
<comment type="caution">
    <text evidence="1">The sequence shown here is derived from an EMBL/GenBank/DDBJ whole genome shotgun (WGS) entry which is preliminary data.</text>
</comment>
<organism evidence="1 2">
    <name type="scientific">Blautia obeum ATCC 29174</name>
    <dbReference type="NCBI Taxonomy" id="411459"/>
    <lineage>
        <taxon>Bacteria</taxon>
        <taxon>Bacillati</taxon>
        <taxon>Bacillota</taxon>
        <taxon>Clostridia</taxon>
        <taxon>Lachnospirales</taxon>
        <taxon>Lachnospiraceae</taxon>
        <taxon>Blautia</taxon>
    </lineage>
</organism>
<dbReference type="EMBL" id="AAVO02000004">
    <property type="protein sequence ID" value="EDM87989.1"/>
    <property type="molecule type" value="Genomic_DNA"/>
</dbReference>
<reference evidence="1 2" key="2">
    <citation type="submission" date="2007-04" db="EMBL/GenBank/DDBJ databases">
        <title>Draft genome sequence of Ruminococcus obeum (ATCC 29174).</title>
        <authorList>
            <person name="Sudarsanam P."/>
            <person name="Ley R."/>
            <person name="Guruge J."/>
            <person name="Turnbaugh P.J."/>
            <person name="Mahowald M."/>
            <person name="Liep D."/>
            <person name="Gordon J."/>
        </authorList>
    </citation>
    <scope>NUCLEOTIDE SEQUENCE [LARGE SCALE GENOMIC DNA]</scope>
    <source>
        <strain evidence="1 2">ATCC 29174</strain>
    </source>
</reference>
<accession>A5ZQY2</accession>
<dbReference type="HOGENOM" id="CLU_007856_0_0_9"/>
<protein>
    <submittedName>
        <fullName evidence="1">Uncharacterized protein</fullName>
    </submittedName>
</protein>